<dbReference type="PANTHER" id="PTHR34883">
    <property type="entry name" value="SERINE-RICH PROTEIN, PUTATIVE-RELATED-RELATED"/>
    <property type="match status" value="1"/>
</dbReference>
<sequence length="170" mass="18678">MYFSTLLVVAASALAVNAAAVVERGFWHYNPHKQVNHTVTVGDLNGDLMFNPPTLSANPGDYVFYVFKQKNHSTTQSESLFQPCTNKAGGIDLGFHPVAPGQTDNLPTIPVLIKDKFPLYFHCRQGENTNASHCGQGMVHIVNPLFDGEFNIFQQEALAVGRQLGVPQKH</sequence>
<evidence type="ECO:0000313" key="3">
    <source>
        <dbReference type="Proteomes" id="UP000703269"/>
    </source>
</evidence>
<dbReference type="OrthoDB" id="1921208at2759"/>
<dbReference type="Gene3D" id="2.60.40.420">
    <property type="entry name" value="Cupredoxins - blue copper proteins"/>
    <property type="match status" value="1"/>
</dbReference>
<feature type="chain" id="PRO_5040497862" description="Extracellular serine-rich protein" evidence="1">
    <location>
        <begin position="19"/>
        <end position="170"/>
    </location>
</feature>
<evidence type="ECO:0000256" key="1">
    <source>
        <dbReference type="SAM" id="SignalP"/>
    </source>
</evidence>
<evidence type="ECO:0000313" key="2">
    <source>
        <dbReference type="EMBL" id="GJE93375.1"/>
    </source>
</evidence>
<evidence type="ECO:0008006" key="4">
    <source>
        <dbReference type="Google" id="ProtNLM"/>
    </source>
</evidence>
<proteinExistence type="predicted"/>
<keyword evidence="1" id="KW-0732">Signal</keyword>
<dbReference type="InterPro" id="IPR008972">
    <property type="entry name" value="Cupredoxin"/>
</dbReference>
<dbReference type="Proteomes" id="UP000703269">
    <property type="component" value="Unassembled WGS sequence"/>
</dbReference>
<protein>
    <recommendedName>
        <fullName evidence="4">Extracellular serine-rich protein</fullName>
    </recommendedName>
</protein>
<gene>
    <name evidence="2" type="ORF">PsYK624_095340</name>
</gene>
<dbReference type="PANTHER" id="PTHR34883:SF4">
    <property type="entry name" value="CUPREDOXIN"/>
    <property type="match status" value="1"/>
</dbReference>
<dbReference type="InterPro" id="IPR052953">
    <property type="entry name" value="Ser-rich/MCO-related"/>
</dbReference>
<accession>A0A9P3GGP2</accession>
<dbReference type="AlphaFoldDB" id="A0A9P3GGP2"/>
<feature type="signal peptide" evidence="1">
    <location>
        <begin position="1"/>
        <end position="18"/>
    </location>
</feature>
<dbReference type="SUPFAM" id="SSF49503">
    <property type="entry name" value="Cupredoxins"/>
    <property type="match status" value="1"/>
</dbReference>
<keyword evidence="3" id="KW-1185">Reference proteome</keyword>
<dbReference type="EMBL" id="BPQB01000032">
    <property type="protein sequence ID" value="GJE93375.1"/>
    <property type="molecule type" value="Genomic_DNA"/>
</dbReference>
<organism evidence="2 3">
    <name type="scientific">Phanerochaete sordida</name>
    <dbReference type="NCBI Taxonomy" id="48140"/>
    <lineage>
        <taxon>Eukaryota</taxon>
        <taxon>Fungi</taxon>
        <taxon>Dikarya</taxon>
        <taxon>Basidiomycota</taxon>
        <taxon>Agaricomycotina</taxon>
        <taxon>Agaricomycetes</taxon>
        <taxon>Polyporales</taxon>
        <taxon>Phanerochaetaceae</taxon>
        <taxon>Phanerochaete</taxon>
    </lineage>
</organism>
<name>A0A9P3GGP2_9APHY</name>
<reference evidence="2 3" key="1">
    <citation type="submission" date="2021-08" db="EMBL/GenBank/DDBJ databases">
        <title>Draft Genome Sequence of Phanerochaete sordida strain YK-624.</title>
        <authorList>
            <person name="Mori T."/>
            <person name="Dohra H."/>
            <person name="Suzuki T."/>
            <person name="Kawagishi H."/>
            <person name="Hirai H."/>
        </authorList>
    </citation>
    <scope>NUCLEOTIDE SEQUENCE [LARGE SCALE GENOMIC DNA]</scope>
    <source>
        <strain evidence="2 3">YK-624</strain>
    </source>
</reference>
<comment type="caution">
    <text evidence="2">The sequence shown here is derived from an EMBL/GenBank/DDBJ whole genome shotgun (WGS) entry which is preliminary data.</text>
</comment>